<dbReference type="AlphaFoldDB" id="A0ABD5RW58"/>
<evidence type="ECO:0000313" key="2">
    <source>
        <dbReference type="EMBL" id="MFC6723452.1"/>
    </source>
</evidence>
<proteinExistence type="predicted"/>
<gene>
    <name evidence="2" type="ORF">ACFQE1_03410</name>
</gene>
<feature type="compositionally biased region" description="Polar residues" evidence="1">
    <location>
        <begin position="1"/>
        <end position="12"/>
    </location>
</feature>
<reference evidence="2 3" key="1">
    <citation type="journal article" date="2019" name="Int. J. Syst. Evol. Microbiol.">
        <title>The Global Catalogue of Microorganisms (GCM) 10K type strain sequencing project: providing services to taxonomists for standard genome sequencing and annotation.</title>
        <authorList>
            <consortium name="The Broad Institute Genomics Platform"/>
            <consortium name="The Broad Institute Genome Sequencing Center for Infectious Disease"/>
            <person name="Wu L."/>
            <person name="Ma J."/>
        </authorList>
    </citation>
    <scope>NUCLEOTIDE SEQUENCE [LARGE SCALE GENOMIC DNA]</scope>
    <source>
        <strain evidence="2 3">NBRC 111368</strain>
    </source>
</reference>
<organism evidence="2 3">
    <name type="scientific">Halobium palmae</name>
    <dbReference type="NCBI Taxonomy" id="1776492"/>
    <lineage>
        <taxon>Archaea</taxon>
        <taxon>Methanobacteriati</taxon>
        <taxon>Methanobacteriota</taxon>
        <taxon>Stenosarchaea group</taxon>
        <taxon>Halobacteria</taxon>
        <taxon>Halobacteriales</taxon>
        <taxon>Haloferacaceae</taxon>
        <taxon>Halobium</taxon>
    </lineage>
</organism>
<evidence type="ECO:0000313" key="3">
    <source>
        <dbReference type="Proteomes" id="UP001596328"/>
    </source>
</evidence>
<dbReference type="EMBL" id="JBHSWU010000018">
    <property type="protein sequence ID" value="MFC6723452.1"/>
    <property type="molecule type" value="Genomic_DNA"/>
</dbReference>
<accession>A0ABD5RW58</accession>
<sequence length="156" mass="17665">MATTQDTSGTQAQEEEEFEPNLDNLVKEQAKNFLEHEGEMKRAYEIKSAIDSESIDYTRRRCNALAENDEIAREYRGRIIGHPMPPNGDEIKVLEGNRDTLLQIVDTYGTTGQYQQAKQLESVSELRKFIKKNIAIGDGHGLGTNKVFFGPLEDEE</sequence>
<evidence type="ECO:0000256" key="1">
    <source>
        <dbReference type="SAM" id="MobiDB-lite"/>
    </source>
</evidence>
<feature type="region of interest" description="Disordered" evidence="1">
    <location>
        <begin position="1"/>
        <end position="27"/>
    </location>
</feature>
<name>A0ABD5RW58_9EURY</name>
<evidence type="ECO:0008006" key="4">
    <source>
        <dbReference type="Google" id="ProtNLM"/>
    </source>
</evidence>
<keyword evidence="3" id="KW-1185">Reference proteome</keyword>
<protein>
    <recommendedName>
        <fullName evidence="4">Terminase small subunit</fullName>
    </recommendedName>
</protein>
<dbReference type="Proteomes" id="UP001596328">
    <property type="component" value="Unassembled WGS sequence"/>
</dbReference>
<comment type="caution">
    <text evidence="2">The sequence shown here is derived from an EMBL/GenBank/DDBJ whole genome shotgun (WGS) entry which is preliminary data.</text>
</comment>